<protein>
    <submittedName>
        <fullName evidence="2">Uncharacterized protein</fullName>
    </submittedName>
</protein>
<dbReference type="STRING" id="37928.SAMN04489742_2426"/>
<feature type="chain" id="PRO_5010168929" evidence="1">
    <location>
        <begin position="22"/>
        <end position="44"/>
    </location>
</feature>
<gene>
    <name evidence="2" type="ORF">SAMN04489742_2426</name>
</gene>
<proteinExistence type="predicted"/>
<dbReference type="Proteomes" id="UP000181917">
    <property type="component" value="Unassembled WGS sequence"/>
</dbReference>
<evidence type="ECO:0000313" key="2">
    <source>
        <dbReference type="EMBL" id="SDQ75371.1"/>
    </source>
</evidence>
<name>A0A1H1DFS9_9MICC</name>
<keyword evidence="1" id="KW-0732">Signal</keyword>
<reference evidence="2 3" key="1">
    <citation type="submission" date="2016-10" db="EMBL/GenBank/DDBJ databases">
        <authorList>
            <person name="de Groot N.N."/>
        </authorList>
    </citation>
    <scope>NUCLEOTIDE SEQUENCE [LARGE SCALE GENOMIC DNA]</scope>
    <source>
        <strain evidence="2 3">DSM 20117</strain>
    </source>
</reference>
<organism evidence="2 3">
    <name type="scientific">Crystallibacter crystallopoietes</name>
    <dbReference type="NCBI Taxonomy" id="37928"/>
    <lineage>
        <taxon>Bacteria</taxon>
        <taxon>Bacillati</taxon>
        <taxon>Actinomycetota</taxon>
        <taxon>Actinomycetes</taxon>
        <taxon>Micrococcales</taxon>
        <taxon>Micrococcaceae</taxon>
        <taxon>Crystallibacter</taxon>
    </lineage>
</organism>
<sequence>MFKKIAGITAGLLLAVGAVSAATPAVAVDQGQQSNAIVTAAWDW</sequence>
<keyword evidence="3" id="KW-1185">Reference proteome</keyword>
<evidence type="ECO:0000256" key="1">
    <source>
        <dbReference type="SAM" id="SignalP"/>
    </source>
</evidence>
<dbReference type="EMBL" id="FNKH01000002">
    <property type="protein sequence ID" value="SDQ75371.1"/>
    <property type="molecule type" value="Genomic_DNA"/>
</dbReference>
<feature type="signal peptide" evidence="1">
    <location>
        <begin position="1"/>
        <end position="21"/>
    </location>
</feature>
<dbReference type="AlphaFoldDB" id="A0A1H1DFS9"/>
<accession>A0A1H1DFS9</accession>
<evidence type="ECO:0000313" key="3">
    <source>
        <dbReference type="Proteomes" id="UP000181917"/>
    </source>
</evidence>
<dbReference type="RefSeq" id="WP_257790781.1">
    <property type="nucleotide sequence ID" value="NZ_CP018863.1"/>
</dbReference>